<dbReference type="GO" id="GO:0097163">
    <property type="term" value="F:sulfur carrier activity"/>
    <property type="evidence" value="ECO:0007669"/>
    <property type="project" value="UniProtKB-UniRule"/>
</dbReference>
<evidence type="ECO:0000313" key="6">
    <source>
        <dbReference type="Proteomes" id="UP000095697"/>
    </source>
</evidence>
<dbReference type="PROSITE" id="PS01148">
    <property type="entry name" value="UPF0033"/>
    <property type="match status" value="1"/>
</dbReference>
<dbReference type="InterPro" id="IPR001455">
    <property type="entry name" value="TusA-like"/>
</dbReference>
<evidence type="ECO:0000313" key="5">
    <source>
        <dbReference type="EMBL" id="CUX95774.1"/>
    </source>
</evidence>
<comment type="similarity">
    <text evidence="1 3">Belongs to the sulfur carrier protein TusA family.</text>
</comment>
<dbReference type="KEGG" id="cmik:PMARG_ME00128"/>
<evidence type="ECO:0000256" key="2">
    <source>
        <dbReference type="ARBA" id="ARBA00022490"/>
    </source>
</evidence>
<dbReference type="PANTHER" id="PTHR33279:SF2">
    <property type="entry name" value="SULFUR CARRIER PROTEIN TUSA"/>
    <property type="match status" value="1"/>
</dbReference>
<feature type="active site" description="Cysteine persulfide intermediate" evidence="3">
    <location>
        <position position="19"/>
    </location>
</feature>
<dbReference type="STRING" id="1778264.PMARG_ME00128"/>
<sequence length="84" mass="9723">MVNIFSFADKHLNVCGLFCPEPLMIIRKTIRFMINGETLLIITDDIATIRDIPLFCHFMTHTLLAKDIKSLPYQFLLQKGKIKI</sequence>
<dbReference type="EMBL" id="LN999831">
    <property type="protein sequence ID" value="CUX95774.1"/>
    <property type="molecule type" value="Genomic_DNA"/>
</dbReference>
<dbReference type="InterPro" id="IPR022931">
    <property type="entry name" value="Sulphur_carrier_TusA"/>
</dbReference>
<dbReference type="InterPro" id="IPR036868">
    <property type="entry name" value="TusA-like_sf"/>
</dbReference>
<dbReference type="AlphaFoldDB" id="A0A143WPW1"/>
<dbReference type="RefSeq" id="WP_067569198.1">
    <property type="nucleotide sequence ID" value="NZ_LN999831.1"/>
</dbReference>
<dbReference type="SUPFAM" id="SSF64307">
    <property type="entry name" value="SirA-like"/>
    <property type="match status" value="1"/>
</dbReference>
<comment type="subcellular location">
    <subcellularLocation>
        <location evidence="3">Cytoplasm</location>
    </subcellularLocation>
</comment>
<protein>
    <recommendedName>
        <fullName evidence="3">Sulfur carrier protein TusA</fullName>
    </recommendedName>
    <alternativeName>
        <fullName evidence="3">Sulfur mediator TusA</fullName>
    </alternativeName>
    <alternativeName>
        <fullName evidence="3">Sulfur transfer protein TusA</fullName>
    </alternativeName>
    <alternativeName>
        <fullName evidence="3">tRNA 2-thiouridine synthesizing protein A</fullName>
    </alternativeName>
</protein>
<proteinExistence type="inferred from homology"/>
<accession>A0A143WPW1</accession>
<dbReference type="PANTHER" id="PTHR33279">
    <property type="entry name" value="SULFUR CARRIER PROTEIN YEDF-RELATED"/>
    <property type="match status" value="1"/>
</dbReference>
<dbReference type="GO" id="GO:0005737">
    <property type="term" value="C:cytoplasm"/>
    <property type="evidence" value="ECO:0007669"/>
    <property type="project" value="UniProtKB-SubCell"/>
</dbReference>
<evidence type="ECO:0000256" key="3">
    <source>
        <dbReference type="HAMAP-Rule" id="MF_00413"/>
    </source>
</evidence>
<dbReference type="HAMAP" id="MF_00413">
    <property type="entry name" value="Thiourid_synth_A"/>
    <property type="match status" value="1"/>
</dbReference>
<feature type="domain" description="UPF0033" evidence="4">
    <location>
        <begin position="12"/>
        <end position="36"/>
    </location>
</feature>
<dbReference type="Proteomes" id="UP000095697">
    <property type="component" value="Chromosome I"/>
</dbReference>
<keyword evidence="2 3" id="KW-0963">Cytoplasm</keyword>
<keyword evidence="3" id="KW-0819">tRNA processing</keyword>
<name>A0A143WPW1_9ENTR</name>
<gene>
    <name evidence="3 5" type="primary">tusA</name>
    <name evidence="5" type="ORF">PMARG_ME00128</name>
</gene>
<dbReference type="Gene3D" id="3.30.110.40">
    <property type="entry name" value="TusA-like domain"/>
    <property type="match status" value="1"/>
</dbReference>
<keyword evidence="5" id="KW-0808">Transferase</keyword>
<reference evidence="6" key="1">
    <citation type="submission" date="2016-01" db="EMBL/GenBank/DDBJ databases">
        <authorList>
            <person name="Husnik F."/>
        </authorList>
    </citation>
    <scope>NUCLEOTIDE SEQUENCE [LARGE SCALE GENOMIC DNA]</scope>
</reference>
<comment type="pathway">
    <text evidence="3">tRNA modification.</text>
</comment>
<comment type="function">
    <text evidence="3">Sulfur carrier protein involved in sulfur trafficking in the cell. Part of a sulfur-relay system required for 2-thiolation during synthesis of 2-thiouridine of the modified wobble base 5-methylaminomethyl-2-thiouridine (mnm(5)s(2)U) in tRNA. Interacts with IscS and stimulates its cysteine desulfurase activity. Accepts an activated sulfur from IscS, which is then transferred to TusD, and thus determines the direction of sulfur flow from IscS to 2-thiouridine formation. Also appears to be involved in sulfur transfer for the biosynthesis of molybdopterin.</text>
</comment>
<dbReference type="GO" id="GO:0002143">
    <property type="term" value="P:tRNA wobble position uridine thiolation"/>
    <property type="evidence" value="ECO:0007669"/>
    <property type="project" value="InterPro"/>
</dbReference>
<evidence type="ECO:0000259" key="4">
    <source>
        <dbReference type="PROSITE" id="PS01148"/>
    </source>
</evidence>
<evidence type="ECO:0000256" key="1">
    <source>
        <dbReference type="ARBA" id="ARBA00008984"/>
    </source>
</evidence>
<keyword evidence="6" id="KW-1185">Reference proteome</keyword>
<dbReference type="OrthoDB" id="9797352at2"/>
<dbReference type="Pfam" id="PF01206">
    <property type="entry name" value="TusA"/>
    <property type="match status" value="1"/>
</dbReference>
<comment type="subunit">
    <text evidence="3">Interacts with IscS.</text>
</comment>
<dbReference type="NCBIfam" id="NF001423">
    <property type="entry name" value="PRK00299.1"/>
    <property type="match status" value="1"/>
</dbReference>
<organism evidence="5 6">
    <name type="scientific">Candidatus Mikella endobia</name>
    <dbReference type="NCBI Taxonomy" id="1778264"/>
    <lineage>
        <taxon>Bacteria</taxon>
        <taxon>Pseudomonadati</taxon>
        <taxon>Pseudomonadota</taxon>
        <taxon>Gammaproteobacteria</taxon>
        <taxon>Enterobacterales</taxon>
        <taxon>Enterobacteriaceae</taxon>
        <taxon>Candidatus Mikella</taxon>
    </lineage>
</organism>
<dbReference type="GO" id="GO:0016740">
    <property type="term" value="F:transferase activity"/>
    <property type="evidence" value="ECO:0007669"/>
    <property type="project" value="UniProtKB-KW"/>
</dbReference>